<keyword evidence="3" id="KW-1185">Reference proteome</keyword>
<dbReference type="EMBL" id="SRLO01000004">
    <property type="protein sequence ID" value="TNN88763.1"/>
    <property type="molecule type" value="Genomic_DNA"/>
</dbReference>
<protein>
    <submittedName>
        <fullName evidence="2">Uncharacterized protein</fullName>
    </submittedName>
</protein>
<reference evidence="2 3" key="1">
    <citation type="submission" date="2019-03" db="EMBL/GenBank/DDBJ databases">
        <title>First draft genome of Liparis tanakae, snailfish: a comprehensive survey of snailfish specific genes.</title>
        <authorList>
            <person name="Kim W."/>
            <person name="Song I."/>
            <person name="Jeong J.-H."/>
            <person name="Kim D."/>
            <person name="Kim S."/>
            <person name="Ryu S."/>
            <person name="Song J.Y."/>
            <person name="Lee S.K."/>
        </authorList>
    </citation>
    <scope>NUCLEOTIDE SEQUENCE [LARGE SCALE GENOMIC DNA]</scope>
    <source>
        <tissue evidence="2">Muscle</tissue>
    </source>
</reference>
<dbReference type="AlphaFoldDB" id="A0A4Z2JG00"/>
<feature type="region of interest" description="Disordered" evidence="1">
    <location>
        <begin position="1"/>
        <end position="30"/>
    </location>
</feature>
<feature type="compositionally biased region" description="Basic and acidic residues" evidence="1">
    <location>
        <begin position="159"/>
        <end position="173"/>
    </location>
</feature>
<feature type="region of interest" description="Disordered" evidence="1">
    <location>
        <begin position="147"/>
        <end position="173"/>
    </location>
</feature>
<gene>
    <name evidence="2" type="ORF">EYF80_001095</name>
</gene>
<evidence type="ECO:0000313" key="3">
    <source>
        <dbReference type="Proteomes" id="UP000314294"/>
    </source>
</evidence>
<accession>A0A4Z2JG00</accession>
<evidence type="ECO:0000256" key="1">
    <source>
        <dbReference type="SAM" id="MobiDB-lite"/>
    </source>
</evidence>
<organism evidence="2 3">
    <name type="scientific">Liparis tanakae</name>
    <name type="common">Tanaka's snailfish</name>
    <dbReference type="NCBI Taxonomy" id="230148"/>
    <lineage>
        <taxon>Eukaryota</taxon>
        <taxon>Metazoa</taxon>
        <taxon>Chordata</taxon>
        <taxon>Craniata</taxon>
        <taxon>Vertebrata</taxon>
        <taxon>Euteleostomi</taxon>
        <taxon>Actinopterygii</taxon>
        <taxon>Neopterygii</taxon>
        <taxon>Teleostei</taxon>
        <taxon>Neoteleostei</taxon>
        <taxon>Acanthomorphata</taxon>
        <taxon>Eupercaria</taxon>
        <taxon>Perciformes</taxon>
        <taxon>Cottioidei</taxon>
        <taxon>Cottales</taxon>
        <taxon>Liparidae</taxon>
        <taxon>Liparis</taxon>
    </lineage>
</organism>
<dbReference type="Proteomes" id="UP000314294">
    <property type="component" value="Unassembled WGS sequence"/>
</dbReference>
<sequence>MHTAAPNSERTHRRRQGNQSQRLRDEAGSPRQQCQCKQTYVIVQELMTLDLVPQSKLTGLLWGQHGHYNGKLNWILFDAHAARSTPSGAASLPSSSHGEAKVQQARRMINEPPLCFPLHSADGGKAGSQVQNNVKSNLSTRFSRRLCDSFKPPSPRRHTAADQNERRVSSERPWEVKDFSSGLYC</sequence>
<proteinExistence type="predicted"/>
<name>A0A4Z2JG00_9TELE</name>
<comment type="caution">
    <text evidence="2">The sequence shown here is derived from an EMBL/GenBank/DDBJ whole genome shotgun (WGS) entry which is preliminary data.</text>
</comment>
<evidence type="ECO:0000313" key="2">
    <source>
        <dbReference type="EMBL" id="TNN88763.1"/>
    </source>
</evidence>